<evidence type="ECO:0000313" key="3">
    <source>
        <dbReference type="EMBL" id="SKB95719.1"/>
    </source>
</evidence>
<evidence type="ECO:0000256" key="1">
    <source>
        <dbReference type="ARBA" id="ARBA00022801"/>
    </source>
</evidence>
<dbReference type="InterPro" id="IPR010905">
    <property type="entry name" value="Glyco_hydro_88"/>
</dbReference>
<dbReference type="SUPFAM" id="SSF52317">
    <property type="entry name" value="Class I glutamine amidotransferase-like"/>
    <property type="match status" value="1"/>
</dbReference>
<proteinExistence type="predicted"/>
<dbReference type="Gene3D" id="1.50.10.10">
    <property type="match status" value="1"/>
</dbReference>
<dbReference type="InterPro" id="IPR029062">
    <property type="entry name" value="Class_I_gatase-like"/>
</dbReference>
<keyword evidence="1 3" id="KW-0378">Hydrolase</keyword>
<name>A0A1T5FHT4_9BACT</name>
<accession>A0A1T5FHT4</accession>
<dbReference type="SUPFAM" id="SSF48208">
    <property type="entry name" value="Six-hairpin glycosidases"/>
    <property type="match status" value="1"/>
</dbReference>
<dbReference type="GO" id="GO:0016787">
    <property type="term" value="F:hydrolase activity"/>
    <property type="evidence" value="ECO:0007669"/>
    <property type="project" value="UniProtKB-KW"/>
</dbReference>
<dbReference type="STRING" id="651661.SAMN05660293_03227"/>
<dbReference type="EMBL" id="FUZA01000003">
    <property type="protein sequence ID" value="SKB95719.1"/>
    <property type="molecule type" value="Genomic_DNA"/>
</dbReference>
<dbReference type="Proteomes" id="UP000190897">
    <property type="component" value="Unassembled WGS sequence"/>
</dbReference>
<dbReference type="InterPro" id="IPR012341">
    <property type="entry name" value="6hp_glycosidase-like_sf"/>
</dbReference>
<feature type="chain" id="PRO_5013295759" evidence="2">
    <location>
        <begin position="20"/>
        <end position="646"/>
    </location>
</feature>
<gene>
    <name evidence="3" type="ORF">SAMN05660293_03227</name>
</gene>
<protein>
    <submittedName>
        <fullName evidence="3">Unsaturated rhamnogalacturonyl hydrolase</fullName>
    </submittedName>
</protein>
<reference evidence="4" key="1">
    <citation type="submission" date="2017-02" db="EMBL/GenBank/DDBJ databases">
        <authorList>
            <person name="Varghese N."/>
            <person name="Submissions S."/>
        </authorList>
    </citation>
    <scope>NUCLEOTIDE SEQUENCE [LARGE SCALE GENOMIC DNA]</scope>
    <source>
        <strain evidence="4">DSM 22270</strain>
    </source>
</reference>
<dbReference type="AlphaFoldDB" id="A0A1T5FHT4"/>
<organism evidence="3 4">
    <name type="scientific">Dyadobacter psychrophilus</name>
    <dbReference type="NCBI Taxonomy" id="651661"/>
    <lineage>
        <taxon>Bacteria</taxon>
        <taxon>Pseudomonadati</taxon>
        <taxon>Bacteroidota</taxon>
        <taxon>Cytophagia</taxon>
        <taxon>Cytophagales</taxon>
        <taxon>Spirosomataceae</taxon>
        <taxon>Dyadobacter</taxon>
    </lineage>
</organism>
<keyword evidence="4" id="KW-1185">Reference proteome</keyword>
<dbReference type="PANTHER" id="PTHR33886:SF8">
    <property type="entry name" value="UNSATURATED RHAMNOGALACTURONAN HYDROLASE (EUROFUNG)"/>
    <property type="match status" value="1"/>
</dbReference>
<dbReference type="InterPro" id="IPR008928">
    <property type="entry name" value="6-hairpin_glycosidase_sf"/>
</dbReference>
<sequence>MKKLLRSISVIALFFSAPAIILDVSAQEIPMSRQMADSFIARHKDSILVGKNTVTKWDYEQGLMLKAIEKVWYRTGEGKYFEYIRKDIDQYVKPDGSIRTYKFDEFNIDNIPPGRALLTLYQQTQPDKEKYKKAADLLWKQLEEQPRTKEGGYWHKKRYPYQMWLDGLFMGEPFAAEYSLLFNHPEHFDDIAKQFALIEKYAVDEKTGLIYHAYDESREQKWADKTTGRSPNFWARAIGWYAIALVDVLDYFPKDHPKRIELIQYLKRLAPVLTKYQDKQSGLWYQVIDQGNRKGNYFEASASCMFIYALAKGSRMGYIDPSFEANAKRGYAGALKQFVEIESDGLLSLNKTVSVGGLGGTPYRDGTYEYYLSEPIRKNDLKGIGPFIFASIEMEIAAENAVGKGKTVGLDYHFNQETRKLPEGKSEPFHYTWEDRLHSGFWLWGQTFRELGAKTVAVSGAPTAERLKDVDVYIIVDPDTKKESPNPNFIQTKDINVIENWVKDGGVLVMMANDTANCEITHFNELAKKFGIQFSTKNRNMVQGTQFEQGKLMIPADNKAIFKTASKIYIKELSPLLLSSPAKSALTDQGDVILGVSKYGKGTVFAVGDPWLYNEYVDGRRIDTSFENFEAGKDLADWLLKQVVKK</sequence>
<feature type="signal peptide" evidence="2">
    <location>
        <begin position="1"/>
        <end position="19"/>
    </location>
</feature>
<evidence type="ECO:0000313" key="4">
    <source>
        <dbReference type="Proteomes" id="UP000190897"/>
    </source>
</evidence>
<dbReference type="Pfam" id="PF07470">
    <property type="entry name" value="Glyco_hydro_88"/>
    <property type="match status" value="1"/>
</dbReference>
<evidence type="ECO:0000256" key="2">
    <source>
        <dbReference type="SAM" id="SignalP"/>
    </source>
</evidence>
<keyword evidence="2" id="KW-0732">Signal</keyword>
<dbReference type="InterPro" id="IPR052043">
    <property type="entry name" value="PolySaccharide_Degr_Enz"/>
</dbReference>
<dbReference type="PANTHER" id="PTHR33886">
    <property type="entry name" value="UNSATURATED RHAMNOGALACTURONAN HYDROLASE (EUROFUNG)"/>
    <property type="match status" value="1"/>
</dbReference>
<dbReference type="GO" id="GO:0005975">
    <property type="term" value="P:carbohydrate metabolic process"/>
    <property type="evidence" value="ECO:0007669"/>
    <property type="project" value="InterPro"/>
</dbReference>
<dbReference type="Gene3D" id="3.40.50.880">
    <property type="match status" value="1"/>
</dbReference>